<dbReference type="Pfam" id="PF07727">
    <property type="entry name" value="RVT_2"/>
    <property type="match status" value="1"/>
</dbReference>
<feature type="domain" description="Retrovirus-related Pol polyprotein from transposon TNT 1-94-like beta-barrel" evidence="3">
    <location>
        <begin position="190"/>
        <end position="264"/>
    </location>
</feature>
<evidence type="ECO:0000259" key="2">
    <source>
        <dbReference type="Pfam" id="PF13976"/>
    </source>
</evidence>
<dbReference type="InterPro" id="IPR025724">
    <property type="entry name" value="GAG-pre-integrase_dom"/>
</dbReference>
<feature type="domain" description="GAG-pre-integrase" evidence="2">
    <location>
        <begin position="296"/>
        <end position="352"/>
    </location>
</feature>
<organism evidence="4">
    <name type="scientific">Sesamum radiatum</name>
    <name type="common">Black benniseed</name>
    <dbReference type="NCBI Taxonomy" id="300843"/>
    <lineage>
        <taxon>Eukaryota</taxon>
        <taxon>Viridiplantae</taxon>
        <taxon>Streptophyta</taxon>
        <taxon>Embryophyta</taxon>
        <taxon>Tracheophyta</taxon>
        <taxon>Spermatophyta</taxon>
        <taxon>Magnoliopsida</taxon>
        <taxon>eudicotyledons</taxon>
        <taxon>Gunneridae</taxon>
        <taxon>Pentapetalae</taxon>
        <taxon>asterids</taxon>
        <taxon>lamiids</taxon>
        <taxon>Lamiales</taxon>
        <taxon>Pedaliaceae</taxon>
        <taxon>Sesamum</taxon>
    </lineage>
</organism>
<reference evidence="4" key="1">
    <citation type="submission" date="2020-06" db="EMBL/GenBank/DDBJ databases">
        <authorList>
            <person name="Li T."/>
            <person name="Hu X."/>
            <person name="Zhang T."/>
            <person name="Song X."/>
            <person name="Zhang H."/>
            <person name="Dai N."/>
            <person name="Sheng W."/>
            <person name="Hou X."/>
            <person name="Wei L."/>
        </authorList>
    </citation>
    <scope>NUCLEOTIDE SEQUENCE</scope>
    <source>
        <strain evidence="4">G02</strain>
        <tissue evidence="4">Leaf</tissue>
    </source>
</reference>
<evidence type="ECO:0000259" key="3">
    <source>
        <dbReference type="Pfam" id="PF22936"/>
    </source>
</evidence>
<dbReference type="InterPro" id="IPR054722">
    <property type="entry name" value="PolX-like_BBD"/>
</dbReference>
<dbReference type="Pfam" id="PF13976">
    <property type="entry name" value="gag_pre-integrs"/>
    <property type="match status" value="1"/>
</dbReference>
<feature type="domain" description="Reverse transcriptase Ty1/copia-type" evidence="1">
    <location>
        <begin position="466"/>
        <end position="525"/>
    </location>
</feature>
<accession>A0AAW2S828</accession>
<protein>
    <submittedName>
        <fullName evidence="4">Retrovirus-related Pol polyprotein from transposon RE2</fullName>
    </submittedName>
</protein>
<dbReference type="EMBL" id="JACGWJ010000011">
    <property type="protein sequence ID" value="KAL0388618.1"/>
    <property type="molecule type" value="Genomic_DNA"/>
</dbReference>
<dbReference type="PANTHER" id="PTHR34222:SF99">
    <property type="entry name" value="PROTEIN, PUTATIVE-RELATED"/>
    <property type="match status" value="1"/>
</dbReference>
<dbReference type="AlphaFoldDB" id="A0AAW2S828"/>
<gene>
    <name evidence="4" type="ORF">Sradi_2743600</name>
</gene>
<reference evidence="4" key="2">
    <citation type="journal article" date="2024" name="Plant">
        <title>Genomic evolution and insights into agronomic trait innovations of Sesamum species.</title>
        <authorList>
            <person name="Miao H."/>
            <person name="Wang L."/>
            <person name="Qu L."/>
            <person name="Liu H."/>
            <person name="Sun Y."/>
            <person name="Le M."/>
            <person name="Wang Q."/>
            <person name="Wei S."/>
            <person name="Zheng Y."/>
            <person name="Lin W."/>
            <person name="Duan Y."/>
            <person name="Cao H."/>
            <person name="Xiong S."/>
            <person name="Wang X."/>
            <person name="Wei L."/>
            <person name="Li C."/>
            <person name="Ma Q."/>
            <person name="Ju M."/>
            <person name="Zhao R."/>
            <person name="Li G."/>
            <person name="Mu C."/>
            <person name="Tian Q."/>
            <person name="Mei H."/>
            <person name="Zhang T."/>
            <person name="Gao T."/>
            <person name="Zhang H."/>
        </authorList>
    </citation>
    <scope>NUCLEOTIDE SEQUENCE</scope>
    <source>
        <strain evidence="4">G02</strain>
    </source>
</reference>
<proteinExistence type="predicted"/>
<comment type="caution">
    <text evidence="4">The sequence shown here is derived from an EMBL/GenBank/DDBJ whole genome shotgun (WGS) entry which is preliminary data.</text>
</comment>
<evidence type="ECO:0000259" key="1">
    <source>
        <dbReference type="Pfam" id="PF07727"/>
    </source>
</evidence>
<dbReference type="InterPro" id="IPR013103">
    <property type="entry name" value="RVT_2"/>
</dbReference>
<dbReference type="Pfam" id="PF22936">
    <property type="entry name" value="Pol_BBD"/>
    <property type="match status" value="1"/>
</dbReference>
<dbReference type="PANTHER" id="PTHR34222">
    <property type="entry name" value="GAG_PRE-INTEGRS DOMAIN-CONTAINING PROTEIN"/>
    <property type="match status" value="1"/>
</dbReference>
<sequence>MGLSESFDHLRDQLLVMDPVPTINKAYSMVLRVEKQREVHMEGSENMDTAALQVRAPGKKDYLAKGGNQRRTYVDKRGQYCTNCDKSGHTKDTCFKLHGTPDWYKELIEKKRREGGPMRGYNAEATETHNVQHQGTDNLLQELIRLMKGEGGQGKQIQNDPLHGNFAQMDDFAGKNCAFTSLSNNVLDSWIVDTGATNHMCAHKHNLQHTSIPSHAISVHLPDGNTQSVTHIGSVTLDKTLTLTDVLYVPNFKFNLLSVSKLCSNSSIEVLFHSTCCLLQDQATKKVIAVGKLQRNLYVLDSSSFDPATITSHTSLQSAACLHSSSCNNVLWHRRLGHPSMSVLKHTPIPNSSSTIADYSCDVLPSITLPSLTPSSVSNPAPTNLYIPPPRRSQRESKQPAWLNDYVCHCTCNSDSACIPSTFSPAHISFVALLSSMQEPRTYYQASKDDKWVEAMNQELTALEKNDTWDLVELPPGKKAIGSRWVFKLKLNPDGSVQRHKARLVAKGYNQIEGVDYFDSFSPVEVRDSSCSCIGGGQGMAFVAA</sequence>
<evidence type="ECO:0000313" key="4">
    <source>
        <dbReference type="EMBL" id="KAL0388618.1"/>
    </source>
</evidence>
<name>A0AAW2S828_SESRA</name>